<name>A0A7I7XML7_9MYCO</name>
<dbReference type="KEGG" id="mmag:MMAD_47840"/>
<proteinExistence type="predicted"/>
<accession>A0A7I7XML7</accession>
<dbReference type="AlphaFoldDB" id="A0A7I7XML7"/>
<sequence>MEVKGIVGNVGAALCEVLAVVPPPGGAHPPRAIASSALTAANRYRGNGDRSDDLVKGR</sequence>
<reference evidence="1 2" key="1">
    <citation type="journal article" date="2019" name="Emerg. Microbes Infect.">
        <title>Comprehensive subspecies identification of 175 nontuberculous mycobacteria species based on 7547 genomic profiles.</title>
        <authorList>
            <person name="Matsumoto Y."/>
            <person name="Kinjo T."/>
            <person name="Motooka D."/>
            <person name="Nabeya D."/>
            <person name="Jung N."/>
            <person name="Uechi K."/>
            <person name="Horii T."/>
            <person name="Iida T."/>
            <person name="Fujita J."/>
            <person name="Nakamura S."/>
        </authorList>
    </citation>
    <scope>NUCLEOTIDE SEQUENCE [LARGE SCALE GENOMIC DNA]</scope>
    <source>
        <strain evidence="1 2">JCM 13574</strain>
    </source>
</reference>
<dbReference type="Proteomes" id="UP000466517">
    <property type="component" value="Chromosome"/>
</dbReference>
<protein>
    <submittedName>
        <fullName evidence="1">Uncharacterized protein</fullName>
    </submittedName>
</protein>
<dbReference type="EMBL" id="AP022610">
    <property type="protein sequence ID" value="BBZ30489.1"/>
    <property type="molecule type" value="Genomic_DNA"/>
</dbReference>
<organism evidence="1 2">
    <name type="scientific">Mycolicibacterium madagascariense</name>
    <dbReference type="NCBI Taxonomy" id="212765"/>
    <lineage>
        <taxon>Bacteria</taxon>
        <taxon>Bacillati</taxon>
        <taxon>Actinomycetota</taxon>
        <taxon>Actinomycetes</taxon>
        <taxon>Mycobacteriales</taxon>
        <taxon>Mycobacteriaceae</taxon>
        <taxon>Mycolicibacterium</taxon>
    </lineage>
</organism>
<evidence type="ECO:0000313" key="1">
    <source>
        <dbReference type="EMBL" id="BBZ30489.1"/>
    </source>
</evidence>
<gene>
    <name evidence="1" type="ORF">MMAD_47840</name>
</gene>
<keyword evidence="2" id="KW-1185">Reference proteome</keyword>
<evidence type="ECO:0000313" key="2">
    <source>
        <dbReference type="Proteomes" id="UP000466517"/>
    </source>
</evidence>